<comment type="caution">
    <text evidence="2">The sequence shown here is derived from an EMBL/GenBank/DDBJ whole genome shotgun (WGS) entry which is preliminary data.</text>
</comment>
<dbReference type="Pfam" id="PF10106">
    <property type="entry name" value="DUF2345"/>
    <property type="match status" value="1"/>
</dbReference>
<dbReference type="Gene3D" id="4.10.220.110">
    <property type="match status" value="1"/>
</dbReference>
<name>A0ABN0VSL3_9GAMM</name>
<evidence type="ECO:0000259" key="1">
    <source>
        <dbReference type="Pfam" id="PF10106"/>
    </source>
</evidence>
<dbReference type="Gene3D" id="2.30.110.50">
    <property type="match status" value="1"/>
</dbReference>
<dbReference type="Gene3D" id="3.55.50.10">
    <property type="entry name" value="Baseplate protein-like domains"/>
    <property type="match status" value="1"/>
</dbReference>
<proteinExistence type="predicted"/>
<reference evidence="2 3" key="1">
    <citation type="journal article" date="2019" name="Int. J. Syst. Evol. Microbiol.">
        <title>The Global Catalogue of Microorganisms (GCM) 10K type strain sequencing project: providing services to taxonomists for standard genome sequencing and annotation.</title>
        <authorList>
            <consortium name="The Broad Institute Genomics Platform"/>
            <consortium name="The Broad Institute Genome Sequencing Center for Infectious Disease"/>
            <person name="Wu L."/>
            <person name="Ma J."/>
        </authorList>
    </citation>
    <scope>NUCLEOTIDE SEQUENCE [LARGE SCALE GENOMIC DNA]</scope>
    <source>
        <strain evidence="2 3">JCM 16343</strain>
    </source>
</reference>
<gene>
    <name evidence="2" type="ORF">GCM10009129_11420</name>
</gene>
<organism evidence="2 3">
    <name type="scientific">Psychrobacter aestuarii</name>
    <dbReference type="NCBI Taxonomy" id="556327"/>
    <lineage>
        <taxon>Bacteria</taxon>
        <taxon>Pseudomonadati</taxon>
        <taxon>Pseudomonadota</taxon>
        <taxon>Gammaproteobacteria</taxon>
        <taxon>Moraxellales</taxon>
        <taxon>Moraxellaceae</taxon>
        <taxon>Psychrobacter</taxon>
    </lineage>
</organism>
<dbReference type="Proteomes" id="UP001501787">
    <property type="component" value="Unassembled WGS sequence"/>
</dbReference>
<sequence>MFRLINTVLPMHGDRLYTSERSTQAAYASSVLEVTSHQQWQQSLIEAHNEAKILQLLNANEADNAEQHGIDTYVIHAYIHEQHHTPFTSVAPLIGSPLTISYETPNGMAYRHLHLIAIRQIDHEGSYGYYRLLAQPITHQLHTHQRAHVDIQTDVIIMTAERLSVVDVSIIDDANQTWTPARMTQWQQSDWAHICERLSRQGLSAYLRHENTPEHSPPTLVITNAQPTEDDTISRNLGAIRYHQALHDRVQAPVLSLNQSVHVIPAHVYADRFDVTGVTHSRQQTMSAPVYDASVVSSGLTIDTPAAFAPVIDTHSVDDAQILTDAIHTQHHHYDALSVVNDLGVADTFHLTGHDSLNQHYRVTHITHLARNSLAHITGLTLSTRHQQRHASMLDAGSHLTQLRLITADTPWVGTLYTRPYVPAMTGLTESQDDSDSRNHMTPTRMAVMDTSAQPIHRLEAQAGASYGTHFTHRAEDQTLIQSIGDGEHLINAGSLLSEMRPSLFATENEQAIESGYRHQESGALTEWVTDHRDMQAHSQWQVKGSTTSQVKMGIIDPATDTTAKRDGIQLSTDAQISIKTGKALSLSTYPQTHLQSGEHDYQHHTPTLTQTALGGQHLAERLTQLAKGLGKAVNDHNDIKTQLETISEEQQTKTHQETPFTLIDSAADISYSSTETLITRTMGEMLSTTQGDYILTSGDSYSQVSNEAMTTVADGSISMTNAKDNILLSAHTGKLEATAKQDVNIASSTQAVEVVANDKITLTAGGASIVLEGANITISANQFTEKAGKHSKAGGGMDGLGLAGLPKELLKTTDSLLSLIYGEGFQLLEEESKQPIADQDLWIKRANGDMEFIRTDREGKTPQIIEDKQEDIILLTPPQLEVFIG</sequence>
<dbReference type="InterPro" id="IPR018769">
    <property type="entry name" value="VgrG2_DUF2345"/>
</dbReference>
<keyword evidence="3" id="KW-1185">Reference proteome</keyword>
<dbReference type="EMBL" id="BAAAFR010000001">
    <property type="protein sequence ID" value="GAA0315822.1"/>
    <property type="molecule type" value="Genomic_DNA"/>
</dbReference>
<accession>A0ABN0VSL3</accession>
<dbReference type="RefSeq" id="WP_201503407.1">
    <property type="nucleotide sequence ID" value="NZ_BAAAFR010000001.1"/>
</dbReference>
<dbReference type="SUPFAM" id="SSF69279">
    <property type="entry name" value="Phage tail proteins"/>
    <property type="match status" value="1"/>
</dbReference>
<evidence type="ECO:0000313" key="2">
    <source>
        <dbReference type="EMBL" id="GAA0315822.1"/>
    </source>
</evidence>
<evidence type="ECO:0000313" key="3">
    <source>
        <dbReference type="Proteomes" id="UP001501787"/>
    </source>
</evidence>
<protein>
    <recommendedName>
        <fullName evidence="1">DUF2345 domain-containing protein</fullName>
    </recommendedName>
</protein>
<feature type="domain" description="DUF2345" evidence="1">
    <location>
        <begin position="651"/>
        <end position="796"/>
    </location>
</feature>